<protein>
    <submittedName>
        <fullName evidence="9">Biotin biosynthesis cytochrome P450</fullName>
        <ecNumber evidence="9">1.14.15.12</ecNumber>
    </submittedName>
</protein>
<dbReference type="GO" id="GO:0020037">
    <property type="term" value="F:heme binding"/>
    <property type="evidence" value="ECO:0007669"/>
    <property type="project" value="InterPro"/>
</dbReference>
<dbReference type="GO" id="GO:0036199">
    <property type="term" value="F:cholest-4-en-3-one 26-monooxygenase activity"/>
    <property type="evidence" value="ECO:0007669"/>
    <property type="project" value="TreeGrafter"/>
</dbReference>
<dbReference type="InterPro" id="IPR036396">
    <property type="entry name" value="Cyt_P450_sf"/>
</dbReference>
<dbReference type="Gene3D" id="1.10.630.10">
    <property type="entry name" value="Cytochrome P450"/>
    <property type="match status" value="1"/>
</dbReference>
<reference evidence="10" key="1">
    <citation type="submission" date="2015-09" db="EMBL/GenBank/DDBJ databases">
        <authorList>
            <person name="Rodrigo-Torres L."/>
            <person name="Arahal D.R."/>
        </authorList>
    </citation>
    <scope>NUCLEOTIDE SEQUENCE [LARGE SCALE GENOMIC DNA]</scope>
    <source>
        <strain evidence="10">CECT 4293</strain>
    </source>
</reference>
<dbReference type="Pfam" id="PF00067">
    <property type="entry name" value="p450"/>
    <property type="match status" value="2"/>
</dbReference>
<keyword evidence="10" id="KW-1185">Reference proteome</keyword>
<dbReference type="GO" id="GO:0008395">
    <property type="term" value="F:steroid hydroxylase activity"/>
    <property type="evidence" value="ECO:0007669"/>
    <property type="project" value="TreeGrafter"/>
</dbReference>
<dbReference type="CDD" id="cd20625">
    <property type="entry name" value="CYP164-like"/>
    <property type="match status" value="1"/>
</dbReference>
<dbReference type="PRINTS" id="PR00359">
    <property type="entry name" value="BP450"/>
</dbReference>
<accession>A0A0N7LN40</accession>
<comment type="similarity">
    <text evidence="1 8">Belongs to the cytochrome P450 family.</text>
</comment>
<sequence>MASLRRMKTVFQSPVDPEFVQNPYPFYDQARASGDLVHWEDYGKVAAVSQRAVSALLKDRRFGREVPEEMQTPGPEHLAPWLAVEAHSLLEAEPPRHTRLRALVMRAFTSRAIAALEPSIHDLTHSLIDAFPDQPFDFLSTFCTQVPVITICRLLGVPEDMSPSLLRWSHDMVAMYQASRTPETETAAAASSQAFADFLIDYIEQRRNDPQDDLITRLIVAEEDGEKLSREELVATCILLLNAGHEATVHSLGNGVKTVLQNGIGPQYFAPDSIDRTVEEILRFDPPLHMFTRYAYEDIDAFGHSFKRGDEVALLLGAANRDPAVWSDPDRFDPTRAIVTNTSFGGGLHFCVGAPLARMEMRIALSTLFDRYPNLRLSAEPEYSNTYHFHGLTKLMVQI</sequence>
<keyword evidence="4 8" id="KW-0560">Oxidoreductase</keyword>
<dbReference type="InterPro" id="IPR002397">
    <property type="entry name" value="Cyt_P450_B"/>
</dbReference>
<dbReference type="EC" id="1.14.15.12" evidence="9"/>
<dbReference type="GO" id="GO:0006707">
    <property type="term" value="P:cholesterol catabolic process"/>
    <property type="evidence" value="ECO:0007669"/>
    <property type="project" value="TreeGrafter"/>
</dbReference>
<dbReference type="PANTHER" id="PTHR46696:SF4">
    <property type="entry name" value="BIOTIN BIOSYNTHESIS CYTOCHROME P450"/>
    <property type="match status" value="1"/>
</dbReference>
<evidence type="ECO:0000256" key="5">
    <source>
        <dbReference type="ARBA" id="ARBA00023004"/>
    </source>
</evidence>
<dbReference type="EMBL" id="CYPS01000008">
    <property type="protein sequence ID" value="CUH41356.1"/>
    <property type="molecule type" value="Genomic_DNA"/>
</dbReference>
<evidence type="ECO:0000313" key="9">
    <source>
        <dbReference type="EMBL" id="CUH41356.1"/>
    </source>
</evidence>
<name>A0A0N7LN40_9RHOB</name>
<evidence type="ECO:0000256" key="3">
    <source>
        <dbReference type="ARBA" id="ARBA00022723"/>
    </source>
</evidence>
<keyword evidence="2 8" id="KW-0349">Heme</keyword>
<dbReference type="PANTHER" id="PTHR46696">
    <property type="entry name" value="P450, PUTATIVE (EUROFUNG)-RELATED"/>
    <property type="match status" value="1"/>
</dbReference>
<evidence type="ECO:0000256" key="7">
    <source>
        <dbReference type="ARBA" id="ARBA00043906"/>
    </source>
</evidence>
<keyword evidence="5 8" id="KW-0408">Iron</keyword>
<evidence type="ECO:0000256" key="2">
    <source>
        <dbReference type="ARBA" id="ARBA00022617"/>
    </source>
</evidence>
<dbReference type="InterPro" id="IPR001128">
    <property type="entry name" value="Cyt_P450"/>
</dbReference>
<keyword evidence="3 8" id="KW-0479">Metal-binding</keyword>
<dbReference type="FunFam" id="1.10.630.10:FF:000018">
    <property type="entry name" value="Cytochrome P450 monooxygenase"/>
    <property type="match status" value="1"/>
</dbReference>
<evidence type="ECO:0000313" key="10">
    <source>
        <dbReference type="Proteomes" id="UP000050786"/>
    </source>
</evidence>
<comment type="function">
    <text evidence="7">Cytochromes P450 are a group of heme-thiolate monooxygenases. They oxidize a variety of structurally unrelated compounds, including steroids, fatty acids, and xenobiotics.</text>
</comment>
<organism evidence="9 10">
    <name type="scientific">Ruegeria atlantica</name>
    <dbReference type="NCBI Taxonomy" id="81569"/>
    <lineage>
        <taxon>Bacteria</taxon>
        <taxon>Pseudomonadati</taxon>
        <taxon>Pseudomonadota</taxon>
        <taxon>Alphaproteobacteria</taxon>
        <taxon>Rhodobacterales</taxon>
        <taxon>Roseobacteraceae</taxon>
        <taxon>Ruegeria</taxon>
    </lineage>
</organism>
<evidence type="ECO:0000256" key="4">
    <source>
        <dbReference type="ARBA" id="ARBA00023002"/>
    </source>
</evidence>
<evidence type="ECO:0000256" key="8">
    <source>
        <dbReference type="RuleBase" id="RU000461"/>
    </source>
</evidence>
<keyword evidence="6 8" id="KW-0503">Monooxygenase</keyword>
<dbReference type="GO" id="GO:0005506">
    <property type="term" value="F:iron ion binding"/>
    <property type="evidence" value="ECO:0007669"/>
    <property type="project" value="InterPro"/>
</dbReference>
<dbReference type="InterPro" id="IPR017972">
    <property type="entry name" value="Cyt_P450_CS"/>
</dbReference>
<evidence type="ECO:0000256" key="6">
    <source>
        <dbReference type="ARBA" id="ARBA00023033"/>
    </source>
</evidence>
<dbReference type="AlphaFoldDB" id="A0A0N7LN40"/>
<gene>
    <name evidence="9" type="primary">bioI</name>
    <name evidence="9" type="ORF">RUM4293_00224</name>
</gene>
<proteinExistence type="inferred from homology"/>
<dbReference type="Proteomes" id="UP000050786">
    <property type="component" value="Unassembled WGS sequence"/>
</dbReference>
<evidence type="ECO:0000256" key="1">
    <source>
        <dbReference type="ARBA" id="ARBA00010617"/>
    </source>
</evidence>
<dbReference type="SUPFAM" id="SSF48264">
    <property type="entry name" value="Cytochrome P450"/>
    <property type="match status" value="1"/>
</dbReference>
<dbReference type="PROSITE" id="PS00086">
    <property type="entry name" value="CYTOCHROME_P450"/>
    <property type="match status" value="1"/>
</dbReference>